<evidence type="ECO:0000256" key="7">
    <source>
        <dbReference type="ARBA" id="ARBA00022645"/>
    </source>
</evidence>
<dbReference type="InterPro" id="IPR039866">
    <property type="entry name" value="CPQ"/>
</dbReference>
<dbReference type="Proteomes" id="UP000239872">
    <property type="component" value="Unassembled WGS sequence"/>
</dbReference>
<evidence type="ECO:0000256" key="6">
    <source>
        <dbReference type="ARBA" id="ARBA00022525"/>
    </source>
</evidence>
<sequence>MKTRLLTAITLLGTQLSFAQDSLMFQKISDEVMLHGTCYDNLRVLCKGIGNRISGSANAAKAVEWGKKHMKATGADTVWLQPADVPYWSRGKESLMIKAGNGEYKKMTILSLGNSEGTGGKVLEAPIVMVRDFDEFKALPESAVKGKIIFFNYRFRQDFVFTFKAYGDAVKYRWASPSIAAEKGAAGVIIRSMSTGADDFPHTGSMHYTDSSKKIPEMALGNRSADSLEQYCKRGTVKAKMQSECHMTDKLVRSYNVIGEIKGSQYPDKIITIGGHLDSWDVGEGAQDDGAGCAQSIEVLRTMKALGIRPKYTVRAVLFMNEENGLKGGQAYADSAIARKEHHALAIETDAGGFSPRGIGMEMSEEQKNKVRAYKDLFLPYGVYDFSLDEGGADISPLQNKMKVPVAGLLPDSQRYFDVHHTNNDIFENVNHRELKLGAAVLTQFIYLVSEHEIF</sequence>
<evidence type="ECO:0000256" key="15">
    <source>
        <dbReference type="ARBA" id="ARBA00023049"/>
    </source>
</evidence>
<dbReference type="Pfam" id="PF04389">
    <property type="entry name" value="Peptidase_M28"/>
    <property type="match status" value="1"/>
</dbReference>
<dbReference type="GO" id="GO:0004180">
    <property type="term" value="F:carboxypeptidase activity"/>
    <property type="evidence" value="ECO:0007669"/>
    <property type="project" value="UniProtKB-KW"/>
</dbReference>
<keyword evidence="6" id="KW-0964">Secreted</keyword>
<dbReference type="Gene3D" id="3.50.30.30">
    <property type="match status" value="1"/>
</dbReference>
<feature type="chain" id="PRO_5015752852" description="Carboxypeptidase Q" evidence="21">
    <location>
        <begin position="20"/>
        <end position="455"/>
    </location>
</feature>
<dbReference type="InterPro" id="IPR007484">
    <property type="entry name" value="Peptidase_M28"/>
</dbReference>
<organism evidence="23 24">
    <name type="scientific">Flavipsychrobacter stenotrophus</name>
    <dbReference type="NCBI Taxonomy" id="2077091"/>
    <lineage>
        <taxon>Bacteria</taxon>
        <taxon>Pseudomonadati</taxon>
        <taxon>Bacteroidota</taxon>
        <taxon>Chitinophagia</taxon>
        <taxon>Chitinophagales</taxon>
        <taxon>Chitinophagaceae</taxon>
        <taxon>Flavipsychrobacter</taxon>
    </lineage>
</organism>
<evidence type="ECO:0000256" key="17">
    <source>
        <dbReference type="ARBA" id="ARBA00023180"/>
    </source>
</evidence>
<dbReference type="PANTHER" id="PTHR12053">
    <property type="entry name" value="PROTEASE FAMILY M28 PLASMA GLUTAMATE CARBOXYPEPTIDASE-RELATED"/>
    <property type="match status" value="1"/>
</dbReference>
<gene>
    <name evidence="23" type="ORF">CJD36_017030</name>
</gene>
<keyword evidence="15" id="KW-0482">Metalloprotease</keyword>
<name>A0A2S7SRV3_9BACT</name>
<comment type="subunit">
    <text evidence="19">Homodimer. The monomeric form is inactive while the homodimer is active.</text>
</comment>
<comment type="subcellular location">
    <subcellularLocation>
        <location evidence="1">Endoplasmic reticulum</location>
    </subcellularLocation>
    <subcellularLocation>
        <location evidence="3">Golgi apparatus</location>
    </subcellularLocation>
    <subcellularLocation>
        <location evidence="2">Lysosome</location>
    </subcellularLocation>
    <subcellularLocation>
        <location evidence="4">Secreted</location>
    </subcellularLocation>
</comment>
<keyword evidence="11" id="KW-0378">Hydrolase</keyword>
<keyword evidence="12" id="KW-0256">Endoplasmic reticulum</keyword>
<evidence type="ECO:0000256" key="12">
    <source>
        <dbReference type="ARBA" id="ARBA00022824"/>
    </source>
</evidence>
<evidence type="ECO:0000256" key="9">
    <source>
        <dbReference type="ARBA" id="ARBA00022723"/>
    </source>
</evidence>
<comment type="caution">
    <text evidence="23">The sequence shown here is derived from an EMBL/GenBank/DDBJ whole genome shotgun (WGS) entry which is preliminary data.</text>
</comment>
<proteinExistence type="predicted"/>
<evidence type="ECO:0000256" key="4">
    <source>
        <dbReference type="ARBA" id="ARBA00004613"/>
    </source>
</evidence>
<dbReference type="AlphaFoldDB" id="A0A2S7SRV3"/>
<keyword evidence="14" id="KW-0333">Golgi apparatus</keyword>
<dbReference type="SUPFAM" id="SSF53187">
    <property type="entry name" value="Zn-dependent exopeptidases"/>
    <property type="match status" value="1"/>
</dbReference>
<feature type="signal peptide" evidence="21">
    <location>
        <begin position="1"/>
        <end position="19"/>
    </location>
</feature>
<keyword evidence="7" id="KW-0121">Carboxypeptidase</keyword>
<evidence type="ECO:0000313" key="23">
    <source>
        <dbReference type="EMBL" id="PQJ09640.1"/>
    </source>
</evidence>
<dbReference type="GO" id="GO:0005764">
    <property type="term" value="C:lysosome"/>
    <property type="evidence" value="ECO:0007669"/>
    <property type="project" value="UniProtKB-SubCell"/>
</dbReference>
<reference evidence="23 24" key="1">
    <citation type="submission" date="2018-01" db="EMBL/GenBank/DDBJ databases">
        <title>A novel member of the phylum Bacteroidetes isolated from glacier ice.</title>
        <authorList>
            <person name="Liu Q."/>
            <person name="Xin Y.-H."/>
        </authorList>
    </citation>
    <scope>NUCLEOTIDE SEQUENCE [LARGE SCALE GENOMIC DNA]</scope>
    <source>
        <strain evidence="23 24">RB1R16</strain>
    </source>
</reference>
<evidence type="ECO:0000256" key="21">
    <source>
        <dbReference type="SAM" id="SignalP"/>
    </source>
</evidence>
<feature type="domain" description="Peptidase M28" evidence="22">
    <location>
        <begin position="256"/>
        <end position="441"/>
    </location>
</feature>
<evidence type="ECO:0000256" key="11">
    <source>
        <dbReference type="ARBA" id="ARBA00022801"/>
    </source>
</evidence>
<evidence type="ECO:0000256" key="19">
    <source>
        <dbReference type="ARBA" id="ARBA00025833"/>
    </source>
</evidence>
<keyword evidence="18" id="KW-0458">Lysosome</keyword>
<dbReference type="GO" id="GO:0070573">
    <property type="term" value="F:metallodipeptidase activity"/>
    <property type="evidence" value="ECO:0007669"/>
    <property type="project" value="InterPro"/>
</dbReference>
<accession>A0A2S7SRV3</accession>
<dbReference type="PANTHER" id="PTHR12053:SF3">
    <property type="entry name" value="CARBOXYPEPTIDASE Q"/>
    <property type="match status" value="1"/>
</dbReference>
<keyword evidence="16" id="KW-0865">Zymogen</keyword>
<keyword evidence="9" id="KW-0479">Metal-binding</keyword>
<evidence type="ECO:0000256" key="20">
    <source>
        <dbReference type="ARBA" id="ARBA00033328"/>
    </source>
</evidence>
<evidence type="ECO:0000256" key="14">
    <source>
        <dbReference type="ARBA" id="ARBA00023034"/>
    </source>
</evidence>
<keyword evidence="13" id="KW-0862">Zinc</keyword>
<keyword evidence="8" id="KW-0645">Protease</keyword>
<evidence type="ECO:0000256" key="8">
    <source>
        <dbReference type="ARBA" id="ARBA00022670"/>
    </source>
</evidence>
<evidence type="ECO:0000256" key="2">
    <source>
        <dbReference type="ARBA" id="ARBA00004371"/>
    </source>
</evidence>
<dbReference type="GO" id="GO:0046872">
    <property type="term" value="F:metal ion binding"/>
    <property type="evidence" value="ECO:0007669"/>
    <property type="project" value="UniProtKB-KW"/>
</dbReference>
<dbReference type="OrthoDB" id="9769665at2"/>
<evidence type="ECO:0000256" key="13">
    <source>
        <dbReference type="ARBA" id="ARBA00022833"/>
    </source>
</evidence>
<evidence type="ECO:0000256" key="18">
    <source>
        <dbReference type="ARBA" id="ARBA00023228"/>
    </source>
</evidence>
<evidence type="ECO:0000256" key="1">
    <source>
        <dbReference type="ARBA" id="ARBA00004240"/>
    </source>
</evidence>
<evidence type="ECO:0000256" key="10">
    <source>
        <dbReference type="ARBA" id="ARBA00022729"/>
    </source>
</evidence>
<keyword evidence="17" id="KW-0325">Glycoprotein</keyword>
<evidence type="ECO:0000256" key="16">
    <source>
        <dbReference type="ARBA" id="ARBA00023145"/>
    </source>
</evidence>
<dbReference type="EMBL" id="PPSL01000005">
    <property type="protein sequence ID" value="PQJ09640.1"/>
    <property type="molecule type" value="Genomic_DNA"/>
</dbReference>
<evidence type="ECO:0000256" key="5">
    <source>
        <dbReference type="ARBA" id="ARBA00014116"/>
    </source>
</evidence>
<evidence type="ECO:0000259" key="22">
    <source>
        <dbReference type="Pfam" id="PF04389"/>
    </source>
</evidence>
<keyword evidence="10 21" id="KW-0732">Signal</keyword>
<dbReference type="Gene3D" id="3.40.630.10">
    <property type="entry name" value="Zn peptidases"/>
    <property type="match status" value="1"/>
</dbReference>
<protein>
    <recommendedName>
        <fullName evidence="5">Carboxypeptidase Q</fullName>
    </recommendedName>
    <alternativeName>
        <fullName evidence="20">Plasma glutamate carboxypeptidase</fullName>
    </alternativeName>
</protein>
<dbReference type="RefSeq" id="WP_105040411.1">
    <property type="nucleotide sequence ID" value="NZ_PPSL01000005.1"/>
</dbReference>
<evidence type="ECO:0000256" key="3">
    <source>
        <dbReference type="ARBA" id="ARBA00004555"/>
    </source>
</evidence>
<dbReference type="GO" id="GO:0006508">
    <property type="term" value="P:proteolysis"/>
    <property type="evidence" value="ECO:0007669"/>
    <property type="project" value="UniProtKB-KW"/>
</dbReference>
<keyword evidence="24" id="KW-1185">Reference proteome</keyword>
<evidence type="ECO:0000313" key="24">
    <source>
        <dbReference type="Proteomes" id="UP000239872"/>
    </source>
</evidence>
<dbReference type="GO" id="GO:0005576">
    <property type="term" value="C:extracellular region"/>
    <property type="evidence" value="ECO:0007669"/>
    <property type="project" value="UniProtKB-SubCell"/>
</dbReference>